<feature type="compositionally biased region" description="Polar residues" evidence="6">
    <location>
        <begin position="544"/>
        <end position="560"/>
    </location>
</feature>
<dbReference type="AlphaFoldDB" id="A0AAW1Q892"/>
<dbReference type="InterPro" id="IPR047141">
    <property type="entry name" value="Stealth"/>
</dbReference>
<evidence type="ECO:0000256" key="1">
    <source>
        <dbReference type="ARBA" id="ARBA00007583"/>
    </source>
</evidence>
<dbReference type="Proteomes" id="UP001438707">
    <property type="component" value="Unassembled WGS sequence"/>
</dbReference>
<keyword evidence="7" id="KW-0812">Transmembrane</keyword>
<dbReference type="Gene3D" id="3.30.300.320">
    <property type="match status" value="1"/>
</dbReference>
<feature type="transmembrane region" description="Helical" evidence="7">
    <location>
        <begin position="21"/>
        <end position="42"/>
    </location>
</feature>
<proteinExistence type="inferred from homology"/>
<name>A0AAW1Q892_9CHLO</name>
<accession>A0AAW1Q892</accession>
<dbReference type="Pfam" id="PF17102">
    <property type="entry name" value="Stealth_CR3"/>
    <property type="match status" value="1"/>
</dbReference>
<dbReference type="InterPro" id="IPR031358">
    <property type="entry name" value="Stealth_CR1"/>
</dbReference>
<dbReference type="InterPro" id="IPR000800">
    <property type="entry name" value="Notch_dom"/>
</dbReference>
<feature type="region of interest" description="Disordered" evidence="6">
    <location>
        <begin position="597"/>
        <end position="630"/>
    </location>
</feature>
<evidence type="ECO:0000259" key="8">
    <source>
        <dbReference type="PROSITE" id="PS50222"/>
    </source>
</evidence>
<keyword evidence="10" id="KW-1185">Reference proteome</keyword>
<evidence type="ECO:0000313" key="10">
    <source>
        <dbReference type="Proteomes" id="UP001438707"/>
    </source>
</evidence>
<keyword evidence="4" id="KW-1015">Disulfide bond</keyword>
<dbReference type="PANTHER" id="PTHR24045:SF0">
    <property type="entry name" value="N-ACETYLGLUCOSAMINE-1-PHOSPHOTRANSFERASE SUBUNITS ALPHA_BETA"/>
    <property type="match status" value="1"/>
</dbReference>
<dbReference type="GO" id="GO:0005794">
    <property type="term" value="C:Golgi apparatus"/>
    <property type="evidence" value="ECO:0007669"/>
    <property type="project" value="TreeGrafter"/>
</dbReference>
<dbReference type="GO" id="GO:0003976">
    <property type="term" value="F:UDP-N-acetylglucosamine-lysosomal-enzyme N-acetylglucosaminephosphotransferase activity"/>
    <property type="evidence" value="ECO:0007669"/>
    <property type="project" value="TreeGrafter"/>
</dbReference>
<keyword evidence="2" id="KW-0808">Transferase</keyword>
<comment type="similarity">
    <text evidence="1">Belongs to the stealth family.</text>
</comment>
<dbReference type="InterPro" id="IPR031356">
    <property type="entry name" value="Stealth_CR4"/>
</dbReference>
<dbReference type="SMART" id="SM00004">
    <property type="entry name" value="NL"/>
    <property type="match status" value="2"/>
</dbReference>
<sequence length="985" mass="109194">MGSRFRSGCDKAAQRYVLSLASSRSGLIIAILGLLAWSVLLLRVGGALSRPQDAWILGEPIDAVYTWVNGSDPAFIASKMFHKQNELRGTDTHEDAAQIHVESEDSRFRDNDELRFSLRSLEQHAPWLRHIYIVTNGQVPTWLDRDNPRLSIVAHQEIFTNRSHLPTFSSSAIEVHLHRIKGLSNKFLYFNDDVFLMKPVYPDDFYTLSGGQKLFFTWDVPPCAGACHSKWIGDGFCDTACNVTSCAFDGGDCANVTRNSQFEAEKKCSPSCMLSWLGDRYCDAACNVASCGFDLGDCGLDGIKEAFQSVDVMQLPDHLDVYNESAIYFNLSSTYPHVQTFRAYHTTTKAVSAVRVSQKLQVLIVLFAPAFSRADSSITITLSGLATQEAVHFWGPSHVRNGTAWLAPPNSTQIRVMTDYSLQSAQPGARGLQPLQLAFNFTKHYDPTHIRPESPPAPEPRRRPTNSMFDSRDMFADLKEHDDRWLDEDDYDADWDDQYSFRHQVMGPPMRPPPRTPNPVWSSMNDLSSPGDPPSSPQMPSQSRDFITSSSVKETGGLSSKTARHSLLEAGQPEEAHGSDTSGGSATNVSHTASAVTKTAVGSTSGSEAASGHSSHARPASQGALGAAGHDMPGEAEVLVRGQEDLHGASRRLLDVFGESLRHVDNLLNARYGGSDRKVLAHMPHLLDRTVLTEMMAAFPKEFDTTSSHKFRSGDDMQYAFAYYHFLALEQRRRTPQEVMADGDLDGDGRLSSNELQTLILQYKRRSPAVTWRRTDTTLSRSEVLKVLREIQSSTTIHPAGSNEMLPIPITHLAAHQSLVQLLEQRIGWQPVHKSQGLQDPVTAGIHDGRVCAQEGDAKQVGFIMLTSNLSLVQQDLDRVRANPPKFLCLNDNFNDSISNSQQQEEVQNFLQAFFPNPSSFEQGPRAGFKSLIRLWHRHRRRIRAAMLLAMAGVAAKILHKRSSAQRSGLFSPGAPDRLPYARAP</sequence>
<evidence type="ECO:0000256" key="3">
    <source>
        <dbReference type="ARBA" id="ARBA00022737"/>
    </source>
</evidence>
<gene>
    <name evidence="9" type="ORF">WJX74_001230</name>
</gene>
<feature type="region of interest" description="Disordered" evidence="6">
    <location>
        <begin position="446"/>
        <end position="470"/>
    </location>
</feature>
<dbReference type="Pfam" id="PF00066">
    <property type="entry name" value="Notch"/>
    <property type="match status" value="2"/>
</dbReference>
<comment type="caution">
    <text evidence="9">The sequence shown here is derived from an EMBL/GenBank/DDBJ whole genome shotgun (WGS) entry which is preliminary data.</text>
</comment>
<dbReference type="InterPro" id="IPR021520">
    <property type="entry name" value="Stealth_CR2"/>
</dbReference>
<evidence type="ECO:0000256" key="2">
    <source>
        <dbReference type="ARBA" id="ARBA00022679"/>
    </source>
</evidence>
<dbReference type="Pfam" id="PF17101">
    <property type="entry name" value="Stealth_CR1"/>
    <property type="match status" value="1"/>
</dbReference>
<dbReference type="GO" id="GO:0046835">
    <property type="term" value="P:carbohydrate phosphorylation"/>
    <property type="evidence" value="ECO:0007669"/>
    <property type="project" value="TreeGrafter"/>
</dbReference>
<dbReference type="InterPro" id="IPR002048">
    <property type="entry name" value="EF_hand_dom"/>
</dbReference>
<dbReference type="InterPro" id="IPR018247">
    <property type="entry name" value="EF_Hand_1_Ca_BS"/>
</dbReference>
<dbReference type="PROSITE" id="PS00018">
    <property type="entry name" value="EF_HAND_1"/>
    <property type="match status" value="1"/>
</dbReference>
<dbReference type="InterPro" id="IPR031357">
    <property type="entry name" value="Stealth_CR3"/>
</dbReference>
<evidence type="ECO:0000313" key="9">
    <source>
        <dbReference type="EMBL" id="KAK9818490.1"/>
    </source>
</evidence>
<feature type="domain" description="EF-hand" evidence="8">
    <location>
        <begin position="731"/>
        <end position="766"/>
    </location>
</feature>
<feature type="compositionally biased region" description="Low complexity" evidence="6">
    <location>
        <begin position="602"/>
        <end position="614"/>
    </location>
</feature>
<dbReference type="Pfam" id="PF17103">
    <property type="entry name" value="Stealth_CR4"/>
    <property type="match status" value="1"/>
</dbReference>
<evidence type="ECO:0000256" key="7">
    <source>
        <dbReference type="SAM" id="Phobius"/>
    </source>
</evidence>
<dbReference type="PROSITE" id="PS50222">
    <property type="entry name" value="EF_HAND_2"/>
    <property type="match status" value="1"/>
</dbReference>
<evidence type="ECO:0000256" key="4">
    <source>
        <dbReference type="ARBA" id="ARBA00023157"/>
    </source>
</evidence>
<dbReference type="EMBL" id="JALJOS010000061">
    <property type="protein sequence ID" value="KAK9818490.1"/>
    <property type="molecule type" value="Genomic_DNA"/>
</dbReference>
<evidence type="ECO:0000256" key="5">
    <source>
        <dbReference type="ARBA" id="ARBA00023180"/>
    </source>
</evidence>
<keyword evidence="5" id="KW-0325">Glycoprotein</keyword>
<dbReference type="Pfam" id="PF11380">
    <property type="entry name" value="Stealth_CR2"/>
    <property type="match status" value="1"/>
</dbReference>
<keyword evidence="7" id="KW-0472">Membrane</keyword>
<organism evidence="9 10">
    <name type="scientific">Apatococcus lobatus</name>
    <dbReference type="NCBI Taxonomy" id="904363"/>
    <lineage>
        <taxon>Eukaryota</taxon>
        <taxon>Viridiplantae</taxon>
        <taxon>Chlorophyta</taxon>
        <taxon>core chlorophytes</taxon>
        <taxon>Trebouxiophyceae</taxon>
        <taxon>Chlorellales</taxon>
        <taxon>Chlorellaceae</taxon>
        <taxon>Apatococcus</taxon>
    </lineage>
</organism>
<keyword evidence="3" id="KW-0677">Repeat</keyword>
<feature type="region of interest" description="Disordered" evidence="6">
    <location>
        <begin position="503"/>
        <end position="560"/>
    </location>
</feature>
<evidence type="ECO:0000256" key="6">
    <source>
        <dbReference type="SAM" id="MobiDB-lite"/>
    </source>
</evidence>
<dbReference type="GO" id="GO:0005509">
    <property type="term" value="F:calcium ion binding"/>
    <property type="evidence" value="ECO:0007669"/>
    <property type="project" value="InterPro"/>
</dbReference>
<protein>
    <recommendedName>
        <fullName evidence="8">EF-hand domain-containing protein</fullName>
    </recommendedName>
</protein>
<dbReference type="GO" id="GO:0016256">
    <property type="term" value="P:N-glycan processing to lysosome"/>
    <property type="evidence" value="ECO:0007669"/>
    <property type="project" value="TreeGrafter"/>
</dbReference>
<reference evidence="9 10" key="1">
    <citation type="journal article" date="2024" name="Nat. Commun.">
        <title>Phylogenomics reveals the evolutionary origins of lichenization in chlorophyte algae.</title>
        <authorList>
            <person name="Puginier C."/>
            <person name="Libourel C."/>
            <person name="Otte J."/>
            <person name="Skaloud P."/>
            <person name="Haon M."/>
            <person name="Grisel S."/>
            <person name="Petersen M."/>
            <person name="Berrin J.G."/>
            <person name="Delaux P.M."/>
            <person name="Dal Grande F."/>
            <person name="Keller J."/>
        </authorList>
    </citation>
    <scope>NUCLEOTIDE SEQUENCE [LARGE SCALE GENOMIC DNA]</scope>
    <source>
        <strain evidence="9 10">SAG 2145</strain>
    </source>
</reference>
<keyword evidence="7" id="KW-1133">Transmembrane helix</keyword>
<dbReference type="PANTHER" id="PTHR24045">
    <property type="match status" value="1"/>
</dbReference>